<reference evidence="2 3" key="1">
    <citation type="submission" date="2014-01" db="EMBL/GenBank/DDBJ databases">
        <title>Sulfitobacter donghicola JCM 14565 Genome Sequencing.</title>
        <authorList>
            <person name="Lai Q."/>
            <person name="Hong Z."/>
        </authorList>
    </citation>
    <scope>NUCLEOTIDE SEQUENCE [LARGE SCALE GENOMIC DNA]</scope>
    <source>
        <strain evidence="2 3">JCM 14565</strain>
    </source>
</reference>
<proteinExistence type="predicted"/>
<sequence length="87" mass="9979">MQEVAKTVVARKCRDIFIQPTPKFNLMLLFVSPFLFGYNTLSLVISGSEFCSHDYQKILRQHGFEVSKIGEDLIALPLRQVQAFARM</sequence>
<keyword evidence="1" id="KW-1133">Transmembrane helix</keyword>
<protein>
    <submittedName>
        <fullName evidence="2">Uncharacterized protein</fullName>
    </submittedName>
</protein>
<keyword evidence="3" id="KW-1185">Reference proteome</keyword>
<evidence type="ECO:0000256" key="1">
    <source>
        <dbReference type="SAM" id="Phobius"/>
    </source>
</evidence>
<keyword evidence="1" id="KW-0812">Transmembrane</keyword>
<dbReference type="AlphaFoldDB" id="A0A073IH85"/>
<gene>
    <name evidence="2" type="ORF">DSW25_13555</name>
</gene>
<name>A0A073IH85_9RHOB</name>
<organism evidence="2 3">
    <name type="scientific">Sulfitobacter donghicola DSW-25 = KCTC 12864 = JCM 14565</name>
    <dbReference type="NCBI Taxonomy" id="1300350"/>
    <lineage>
        <taxon>Bacteria</taxon>
        <taxon>Pseudomonadati</taxon>
        <taxon>Pseudomonadota</taxon>
        <taxon>Alphaproteobacteria</taxon>
        <taxon>Rhodobacterales</taxon>
        <taxon>Roseobacteraceae</taxon>
        <taxon>Sulfitobacter</taxon>
    </lineage>
</organism>
<evidence type="ECO:0000313" key="2">
    <source>
        <dbReference type="EMBL" id="KEJ88876.1"/>
    </source>
</evidence>
<accession>A0A073IH85</accession>
<keyword evidence="1" id="KW-0472">Membrane</keyword>
<feature type="transmembrane region" description="Helical" evidence="1">
    <location>
        <begin position="24"/>
        <end position="45"/>
    </location>
</feature>
<dbReference type="Proteomes" id="UP000027734">
    <property type="component" value="Unassembled WGS sequence"/>
</dbReference>
<dbReference type="EMBL" id="JAMC01000005">
    <property type="protein sequence ID" value="KEJ88876.1"/>
    <property type="molecule type" value="Genomic_DNA"/>
</dbReference>
<evidence type="ECO:0000313" key="3">
    <source>
        <dbReference type="Proteomes" id="UP000027734"/>
    </source>
</evidence>
<comment type="caution">
    <text evidence="2">The sequence shown here is derived from an EMBL/GenBank/DDBJ whole genome shotgun (WGS) entry which is preliminary data.</text>
</comment>